<dbReference type="InterPro" id="IPR011697">
    <property type="entry name" value="Peptidase_C26"/>
</dbReference>
<dbReference type="STRING" id="1827387.A4S15_12205"/>
<dbReference type="SUPFAM" id="SSF52317">
    <property type="entry name" value="Class I glutamine amidotransferase-like"/>
    <property type="match status" value="1"/>
</dbReference>
<accession>A0A1W9HUV1</accession>
<evidence type="ECO:0000256" key="3">
    <source>
        <dbReference type="ARBA" id="ARBA00055068"/>
    </source>
</evidence>
<dbReference type="Proteomes" id="UP000192872">
    <property type="component" value="Unassembled WGS sequence"/>
</dbReference>
<dbReference type="RefSeq" id="WP_376801580.1">
    <property type="nucleotide sequence ID" value="NZ_DBNB01000022.1"/>
</dbReference>
<dbReference type="InterPro" id="IPR044668">
    <property type="entry name" value="PuuD-like"/>
</dbReference>
<dbReference type="InterPro" id="IPR029062">
    <property type="entry name" value="Class_I_gatase-like"/>
</dbReference>
<dbReference type="Gene3D" id="3.40.50.880">
    <property type="match status" value="1"/>
</dbReference>
<evidence type="ECO:0000256" key="5">
    <source>
        <dbReference type="ARBA" id="ARBA00066788"/>
    </source>
</evidence>
<evidence type="ECO:0000256" key="4">
    <source>
        <dbReference type="ARBA" id="ARBA00060634"/>
    </source>
</evidence>
<sequence length="259" mass="28040">MKLRPLVAVTADHRRVDPHDWHMTPTTYVDAAADVAGVTPLLLPALAERLDIDSLLAQIDGIICTGSRSNVYPGEYGVEPAAEFEPYDRLRDQTTLPLIRAAIAKGVPLLAICRGFQELNVALGGSLHTEIQTLPGRIDHRSPQSSDNDVRYGIRQPVYVEKSGCLGRILPPGEIAVNSLHRQGLARLADRLIIDATAADGTIEAVSVANAPGFVLGIQWHPEYWAASDHPSRRIFEAFGVAVRQHQGKRLGLSAAAAE</sequence>
<dbReference type="PANTHER" id="PTHR43235:SF1">
    <property type="entry name" value="GLUTAMINE AMIDOTRANSFERASE PB2B2.05-RELATED"/>
    <property type="match status" value="1"/>
</dbReference>
<dbReference type="PANTHER" id="PTHR43235">
    <property type="entry name" value="GLUTAMINE AMIDOTRANSFERASE PB2B2.05-RELATED"/>
    <property type="match status" value="1"/>
</dbReference>
<dbReference type="Pfam" id="PF07722">
    <property type="entry name" value="Peptidase_C26"/>
    <property type="match status" value="1"/>
</dbReference>
<dbReference type="FunFam" id="3.40.50.880:FF:000030">
    <property type="entry name" value="Gamma-glutamyl-gamma-aminobutyrate hydrolase PuuD"/>
    <property type="match status" value="1"/>
</dbReference>
<dbReference type="CDD" id="cd01745">
    <property type="entry name" value="GATase1_2"/>
    <property type="match status" value="1"/>
</dbReference>
<dbReference type="AlphaFoldDB" id="A0A1W9HUV1"/>
<comment type="similarity">
    <text evidence="1">Belongs to the peptidase C26 family.</text>
</comment>
<organism evidence="6 7">
    <name type="scientific">Candidatus Raskinella chloraquaticus</name>
    <dbReference type="NCBI Taxonomy" id="1951219"/>
    <lineage>
        <taxon>Bacteria</taxon>
        <taxon>Pseudomonadati</taxon>
        <taxon>Pseudomonadota</taxon>
        <taxon>Alphaproteobacteria</taxon>
        <taxon>Hyphomicrobiales</taxon>
        <taxon>Phreatobacteraceae</taxon>
        <taxon>Candidatus Raskinella</taxon>
    </lineage>
</organism>
<evidence type="ECO:0000313" key="6">
    <source>
        <dbReference type="EMBL" id="OQW51188.1"/>
    </source>
</evidence>
<comment type="catalytic activity">
    <reaction evidence="2">
        <text>4-(gamma-L-glutamylamino)butanoate + H2O = 4-aminobutanoate + L-glutamate</text>
        <dbReference type="Rhea" id="RHEA:19737"/>
        <dbReference type="ChEBI" id="CHEBI:15377"/>
        <dbReference type="ChEBI" id="CHEBI:29985"/>
        <dbReference type="ChEBI" id="CHEBI:58800"/>
        <dbReference type="ChEBI" id="CHEBI:59888"/>
        <dbReference type="EC" id="3.5.1.94"/>
    </reaction>
</comment>
<comment type="pathway">
    <text evidence="4">Amine and polyamine degradation; putrescine degradation; 4-aminobutanoate from putrescine: step 4/4.</text>
</comment>
<dbReference type="EMBL" id="LWDL01000021">
    <property type="protein sequence ID" value="OQW51188.1"/>
    <property type="molecule type" value="Genomic_DNA"/>
</dbReference>
<dbReference type="GO" id="GO:0006598">
    <property type="term" value="P:polyamine catabolic process"/>
    <property type="evidence" value="ECO:0007669"/>
    <property type="project" value="TreeGrafter"/>
</dbReference>
<dbReference type="PROSITE" id="PS51273">
    <property type="entry name" value="GATASE_TYPE_1"/>
    <property type="match status" value="1"/>
</dbReference>
<comment type="caution">
    <text evidence="6">The sequence shown here is derived from an EMBL/GenBank/DDBJ whole genome shotgun (WGS) entry which is preliminary data.</text>
</comment>
<reference evidence="6 7" key="1">
    <citation type="journal article" date="2017" name="Water Res.">
        <title>Comammox in drinking water systems.</title>
        <authorList>
            <person name="Wang Y."/>
            <person name="Ma L."/>
            <person name="Mao Y."/>
            <person name="Jiang X."/>
            <person name="Xia Y."/>
            <person name="Yu K."/>
            <person name="Li B."/>
            <person name="Zhang T."/>
        </authorList>
    </citation>
    <scope>NUCLEOTIDE SEQUENCE [LARGE SCALE GENOMIC DNA]</scope>
    <source>
        <strain evidence="6">SG_bin8</strain>
    </source>
</reference>
<proteinExistence type="inferred from homology"/>
<dbReference type="EC" id="3.5.1.94" evidence="5"/>
<evidence type="ECO:0000256" key="1">
    <source>
        <dbReference type="ARBA" id="ARBA00011083"/>
    </source>
</evidence>
<evidence type="ECO:0000256" key="2">
    <source>
        <dbReference type="ARBA" id="ARBA00052718"/>
    </source>
</evidence>
<dbReference type="GO" id="GO:0033969">
    <property type="term" value="F:gamma-glutamyl-gamma-aminobutyrate hydrolase activity"/>
    <property type="evidence" value="ECO:0007669"/>
    <property type="project" value="UniProtKB-EC"/>
</dbReference>
<evidence type="ECO:0000313" key="7">
    <source>
        <dbReference type="Proteomes" id="UP000192872"/>
    </source>
</evidence>
<keyword evidence="6" id="KW-0378">Hydrolase</keyword>
<comment type="function">
    <text evidence="3">Involved in the breakdown of putrescine via hydrolysis of the gamma-glutamyl linkage of gamma-glutamyl-gamma-aminobutyrate.</text>
</comment>
<protein>
    <recommendedName>
        <fullName evidence="5">gamma-glutamyl-gamma-aminobutyrate hydrolase</fullName>
        <ecNumber evidence="5">3.5.1.94</ecNumber>
    </recommendedName>
</protein>
<name>A0A1W9HUV1_9HYPH</name>
<dbReference type="GO" id="GO:0005829">
    <property type="term" value="C:cytosol"/>
    <property type="evidence" value="ECO:0007669"/>
    <property type="project" value="TreeGrafter"/>
</dbReference>
<gene>
    <name evidence="6" type="ORF">A4S15_12205</name>
</gene>